<feature type="binding site" evidence="6">
    <location>
        <position position="146"/>
    </location>
    <ligand>
        <name>Mg(2+)</name>
        <dbReference type="ChEBI" id="CHEBI:18420"/>
        <label>1</label>
        <note>catalytic</note>
    </ligand>
</feature>
<evidence type="ECO:0000256" key="7">
    <source>
        <dbReference type="RuleBase" id="RU364068"/>
    </source>
</evidence>
<dbReference type="CDD" id="cd01639">
    <property type="entry name" value="IMPase"/>
    <property type="match status" value="1"/>
</dbReference>
<reference evidence="9" key="1">
    <citation type="journal article" date="2021" name="Nat. Commun.">
        <title>Genetic determinants of endophytism in the Arabidopsis root mycobiome.</title>
        <authorList>
            <person name="Mesny F."/>
            <person name="Miyauchi S."/>
            <person name="Thiergart T."/>
            <person name="Pickel B."/>
            <person name="Atanasova L."/>
            <person name="Karlsson M."/>
            <person name="Huettel B."/>
            <person name="Barry K.W."/>
            <person name="Haridas S."/>
            <person name="Chen C."/>
            <person name="Bauer D."/>
            <person name="Andreopoulos W."/>
            <person name="Pangilinan J."/>
            <person name="LaButti K."/>
            <person name="Riley R."/>
            <person name="Lipzen A."/>
            <person name="Clum A."/>
            <person name="Drula E."/>
            <person name="Henrissat B."/>
            <person name="Kohler A."/>
            <person name="Grigoriev I.V."/>
            <person name="Martin F.M."/>
            <person name="Hacquard S."/>
        </authorList>
    </citation>
    <scope>NUCLEOTIDE SEQUENCE</scope>
    <source>
        <strain evidence="9">MPI-SDFR-AT-0120</strain>
    </source>
</reference>
<protein>
    <recommendedName>
        <fullName evidence="7">Inositol-1-monophosphatase</fullName>
        <ecNumber evidence="7">3.1.3.25</ecNumber>
    </recommendedName>
</protein>
<evidence type="ECO:0000313" key="10">
    <source>
        <dbReference type="Proteomes" id="UP000813461"/>
    </source>
</evidence>
<dbReference type="UniPathway" id="UPA00823">
    <property type="reaction ID" value="UER00788"/>
</dbReference>
<dbReference type="FunFam" id="3.40.190.80:FF:000012">
    <property type="entry name" value="Inositol-1-monophosphatase"/>
    <property type="match status" value="1"/>
</dbReference>
<dbReference type="GO" id="GO:0008934">
    <property type="term" value="F:inositol monophosphate 1-phosphatase activity"/>
    <property type="evidence" value="ECO:0007669"/>
    <property type="project" value="InterPro"/>
</dbReference>
<dbReference type="EC" id="3.1.3.25" evidence="7"/>
<feature type="binding site" evidence="6">
    <location>
        <position position="144"/>
    </location>
    <ligand>
        <name>Mg(2+)</name>
        <dbReference type="ChEBI" id="CHEBI:18420"/>
        <label>1</label>
        <note>catalytic</note>
    </ligand>
</feature>
<comment type="pathway">
    <text evidence="7">Polyol metabolism; myo-inositol biosynthesis; myo-inositol from D-glucose 6-phosphate: step 2/2.</text>
</comment>
<dbReference type="PANTHER" id="PTHR20854:SF4">
    <property type="entry name" value="INOSITOL-1-MONOPHOSPHATASE-RELATED"/>
    <property type="match status" value="1"/>
</dbReference>
<dbReference type="PROSITE" id="PS00630">
    <property type="entry name" value="IMP_2"/>
    <property type="match status" value="1"/>
</dbReference>
<feature type="binding site" evidence="6">
    <location>
        <position position="126"/>
    </location>
    <ligand>
        <name>Mg(2+)</name>
        <dbReference type="ChEBI" id="CHEBI:18420"/>
        <label>1</label>
        <note>catalytic</note>
    </ligand>
</feature>
<organism evidence="9 10">
    <name type="scientific">Paraphoma chrysanthemicola</name>
    <dbReference type="NCBI Taxonomy" id="798071"/>
    <lineage>
        <taxon>Eukaryota</taxon>
        <taxon>Fungi</taxon>
        <taxon>Dikarya</taxon>
        <taxon>Ascomycota</taxon>
        <taxon>Pezizomycotina</taxon>
        <taxon>Dothideomycetes</taxon>
        <taxon>Pleosporomycetidae</taxon>
        <taxon>Pleosporales</taxon>
        <taxon>Pleosporineae</taxon>
        <taxon>Phaeosphaeriaceae</taxon>
        <taxon>Paraphoma</taxon>
    </lineage>
</organism>
<evidence type="ECO:0000256" key="2">
    <source>
        <dbReference type="ARBA" id="ARBA00001946"/>
    </source>
</evidence>
<gene>
    <name evidence="9" type="ORF">FB567DRAFT_562325</name>
</gene>
<comment type="cofactor">
    <cofactor evidence="2 6 7">
        <name>Mg(2+)</name>
        <dbReference type="ChEBI" id="CHEBI:18420"/>
    </cofactor>
</comment>
<dbReference type="InterPro" id="IPR000760">
    <property type="entry name" value="Inositol_monophosphatase-like"/>
</dbReference>
<dbReference type="GO" id="GO:0007165">
    <property type="term" value="P:signal transduction"/>
    <property type="evidence" value="ECO:0007669"/>
    <property type="project" value="TreeGrafter"/>
</dbReference>
<evidence type="ECO:0000256" key="6">
    <source>
        <dbReference type="PIRSR" id="PIRSR600760-2"/>
    </source>
</evidence>
<dbReference type="GO" id="GO:0046854">
    <property type="term" value="P:phosphatidylinositol phosphate biosynthetic process"/>
    <property type="evidence" value="ECO:0007669"/>
    <property type="project" value="InterPro"/>
</dbReference>
<comment type="catalytic activity">
    <reaction evidence="1 7">
        <text>a myo-inositol phosphate + H2O = myo-inositol + phosphate</text>
        <dbReference type="Rhea" id="RHEA:24056"/>
        <dbReference type="ChEBI" id="CHEBI:15377"/>
        <dbReference type="ChEBI" id="CHEBI:17268"/>
        <dbReference type="ChEBI" id="CHEBI:43474"/>
        <dbReference type="ChEBI" id="CHEBI:84139"/>
        <dbReference type="EC" id="3.1.3.25"/>
    </reaction>
</comment>
<dbReference type="InterPro" id="IPR033942">
    <property type="entry name" value="IMPase"/>
</dbReference>
<accession>A0A8K0VWB9</accession>
<comment type="caution">
    <text evidence="9">The sequence shown here is derived from an EMBL/GenBank/DDBJ whole genome shotgun (WGS) entry which is preliminary data.</text>
</comment>
<dbReference type="EMBL" id="JAGMVJ010000015">
    <property type="protein sequence ID" value="KAH7080731.1"/>
    <property type="molecule type" value="Genomic_DNA"/>
</dbReference>
<evidence type="ECO:0000256" key="5">
    <source>
        <dbReference type="ARBA" id="ARBA00022842"/>
    </source>
</evidence>
<dbReference type="Proteomes" id="UP000813461">
    <property type="component" value="Unassembled WGS sequence"/>
</dbReference>
<dbReference type="GO" id="GO:0006021">
    <property type="term" value="P:inositol biosynthetic process"/>
    <property type="evidence" value="ECO:0007669"/>
    <property type="project" value="UniProtKB-UniPathway"/>
</dbReference>
<comment type="similarity">
    <text evidence="3 7">Belongs to the inositol monophosphatase superfamily.</text>
</comment>
<dbReference type="SUPFAM" id="SSF56655">
    <property type="entry name" value="Carbohydrate phosphatase"/>
    <property type="match status" value="1"/>
</dbReference>
<dbReference type="PANTHER" id="PTHR20854">
    <property type="entry name" value="INOSITOL MONOPHOSPHATASE"/>
    <property type="match status" value="1"/>
</dbReference>
<keyword evidence="4 6" id="KW-0479">Metal-binding</keyword>
<keyword evidence="10" id="KW-1185">Reference proteome</keyword>
<dbReference type="PRINTS" id="PR00377">
    <property type="entry name" value="IMPHPHTASES"/>
</dbReference>
<evidence type="ECO:0000256" key="1">
    <source>
        <dbReference type="ARBA" id="ARBA00001033"/>
    </source>
</evidence>
<feature type="binding site" evidence="6">
    <location>
        <position position="290"/>
    </location>
    <ligand>
        <name>Mg(2+)</name>
        <dbReference type="ChEBI" id="CHEBI:18420"/>
        <label>1</label>
        <note>catalytic</note>
    </ligand>
</feature>
<evidence type="ECO:0000256" key="8">
    <source>
        <dbReference type="SAM" id="MobiDB-lite"/>
    </source>
</evidence>
<dbReference type="Pfam" id="PF00459">
    <property type="entry name" value="Inositol_P"/>
    <property type="match status" value="1"/>
</dbReference>
<name>A0A8K0VWB9_9PLEO</name>
<sequence>MALLTAPSITTFLTKTMGDSTASYQSSSDYSSNSTPATTPSTTPDFVLALAKHGLKVTNLNAAHDLMIAIAKDAGTIMLSAEHEFLIAAATKNNTSDLVTQYDSQIEGMVEDRLRTAFPSFGFLGEETFKHGTKLADAPTFICDPIDGTLNFSKGVPNCAISLALTLDKKPVIGVVFNPFRGDLYTAIKNQGAFLTKTATGTSYKLPLQPVPAPMSSLRSCLVAVEWGNQRKGANWDLRTSIHKQLLTDSEEGGAFCKSVRSNGSAALDFCYVAQGILDCFWEGGVWVWDVAGGWAILEEAGGIVASANPGDWDPALEGRLYFAVRHAKRDEQKAVVEELWGMMGERKFVY</sequence>
<dbReference type="Gene3D" id="3.30.540.10">
    <property type="entry name" value="Fructose-1,6-Bisphosphatase, subunit A, domain 1"/>
    <property type="match status" value="1"/>
</dbReference>
<keyword evidence="7" id="KW-0378">Hydrolase</keyword>
<dbReference type="AlphaFoldDB" id="A0A8K0VWB9"/>
<evidence type="ECO:0000256" key="4">
    <source>
        <dbReference type="ARBA" id="ARBA00022723"/>
    </source>
</evidence>
<dbReference type="Gene3D" id="3.40.190.80">
    <property type="match status" value="1"/>
</dbReference>
<dbReference type="FunFam" id="3.30.540.10:FF:000004">
    <property type="entry name" value="Inositol-1-monophosphatase"/>
    <property type="match status" value="1"/>
</dbReference>
<proteinExistence type="inferred from homology"/>
<dbReference type="OrthoDB" id="10254945at2759"/>
<feature type="region of interest" description="Disordered" evidence="8">
    <location>
        <begin position="19"/>
        <end position="39"/>
    </location>
</feature>
<keyword evidence="5 6" id="KW-0460">Magnesium</keyword>
<dbReference type="GO" id="GO:0046872">
    <property type="term" value="F:metal ion binding"/>
    <property type="evidence" value="ECO:0007669"/>
    <property type="project" value="UniProtKB-KW"/>
</dbReference>
<feature type="binding site" evidence="6">
    <location>
        <position position="147"/>
    </location>
    <ligand>
        <name>Mg(2+)</name>
        <dbReference type="ChEBI" id="CHEBI:18420"/>
        <label>1</label>
        <note>catalytic</note>
    </ligand>
</feature>
<evidence type="ECO:0000313" key="9">
    <source>
        <dbReference type="EMBL" id="KAH7080731.1"/>
    </source>
</evidence>
<evidence type="ECO:0000256" key="3">
    <source>
        <dbReference type="ARBA" id="ARBA00009759"/>
    </source>
</evidence>
<dbReference type="InterPro" id="IPR020550">
    <property type="entry name" value="Inositol_monophosphatase_CS"/>
</dbReference>